<sequence>MDFAYESPVRYDHSDSEDDGTPVPPAPSFVVRLGPAAPARADTLVISLLPQPAGGGGGLGAGHEQVGVVYAPAAPPKQLPLGGASRQVNNALARVFQADDAVWVVAGAGMPPELHHGWVRAVAARLPPRRIVVLDALDADVLAAGTSAMNTFRSPAVLASEIVVGLAAAVLNYAETAAIPCRHVRVDGRRAPPPLGPAEISVLFASPPRAPGGQDAAARPEAAIRHDVSTSLYM</sequence>
<dbReference type="AlphaFoldDB" id="A0A9W7YD64"/>
<reference evidence="2" key="1">
    <citation type="submission" date="2022-07" db="EMBL/GenBank/DDBJ databases">
        <title>Phylogenomic reconstructions and comparative analyses of Kickxellomycotina fungi.</title>
        <authorList>
            <person name="Reynolds N.K."/>
            <person name="Stajich J.E."/>
            <person name="Barry K."/>
            <person name="Grigoriev I.V."/>
            <person name="Crous P."/>
            <person name="Smith M.E."/>
        </authorList>
    </citation>
    <scope>NUCLEOTIDE SEQUENCE</scope>
    <source>
        <strain evidence="2">BCRC 34381</strain>
    </source>
</reference>
<evidence type="ECO:0008006" key="4">
    <source>
        <dbReference type="Google" id="ProtNLM"/>
    </source>
</evidence>
<evidence type="ECO:0000313" key="2">
    <source>
        <dbReference type="EMBL" id="KAJ1729777.1"/>
    </source>
</evidence>
<organism evidence="2 3">
    <name type="scientific">Coemansia biformis</name>
    <dbReference type="NCBI Taxonomy" id="1286918"/>
    <lineage>
        <taxon>Eukaryota</taxon>
        <taxon>Fungi</taxon>
        <taxon>Fungi incertae sedis</taxon>
        <taxon>Zoopagomycota</taxon>
        <taxon>Kickxellomycotina</taxon>
        <taxon>Kickxellomycetes</taxon>
        <taxon>Kickxellales</taxon>
        <taxon>Kickxellaceae</taxon>
        <taxon>Coemansia</taxon>
    </lineage>
</organism>
<proteinExistence type="predicted"/>
<comment type="caution">
    <text evidence="2">The sequence shown here is derived from an EMBL/GenBank/DDBJ whole genome shotgun (WGS) entry which is preliminary data.</text>
</comment>
<accession>A0A9W7YD64</accession>
<dbReference type="Proteomes" id="UP001143981">
    <property type="component" value="Unassembled WGS sequence"/>
</dbReference>
<protein>
    <recommendedName>
        <fullName evidence="4">Proteasome assembly chaperone 1</fullName>
    </recommendedName>
</protein>
<dbReference type="OrthoDB" id="5558473at2759"/>
<evidence type="ECO:0000256" key="1">
    <source>
        <dbReference type="SAM" id="MobiDB-lite"/>
    </source>
</evidence>
<keyword evidence="3" id="KW-1185">Reference proteome</keyword>
<name>A0A9W7YD64_9FUNG</name>
<evidence type="ECO:0000313" key="3">
    <source>
        <dbReference type="Proteomes" id="UP001143981"/>
    </source>
</evidence>
<feature type="region of interest" description="Disordered" evidence="1">
    <location>
        <begin position="1"/>
        <end position="26"/>
    </location>
</feature>
<gene>
    <name evidence="2" type="ORF">LPJ61_003359</name>
</gene>
<dbReference type="EMBL" id="JANBOI010000553">
    <property type="protein sequence ID" value="KAJ1729777.1"/>
    <property type="molecule type" value="Genomic_DNA"/>
</dbReference>